<evidence type="ECO:0000313" key="1">
    <source>
        <dbReference type="EMBL" id="PSH60907.1"/>
    </source>
</evidence>
<accession>A0A2P7B361</accession>
<proteinExistence type="predicted"/>
<comment type="caution">
    <text evidence="1">The sequence shown here is derived from an EMBL/GenBank/DDBJ whole genome shotgun (WGS) entry which is preliminary data.</text>
</comment>
<keyword evidence="2" id="KW-1185">Reference proteome</keyword>
<protein>
    <recommendedName>
        <fullName evidence="3">Lipoprotein</fullName>
    </recommendedName>
</protein>
<dbReference type="OrthoDB" id="8374944at2"/>
<dbReference type="Proteomes" id="UP000241764">
    <property type="component" value="Unassembled WGS sequence"/>
</dbReference>
<reference evidence="2" key="1">
    <citation type="submission" date="2017-11" db="EMBL/GenBank/DDBJ databases">
        <authorList>
            <person name="Kuznetsova I."/>
            <person name="Sazanova A."/>
            <person name="Chirak E."/>
            <person name="Safronova V."/>
            <person name="Willems A."/>
        </authorList>
    </citation>
    <scope>NUCLEOTIDE SEQUENCE [LARGE SCALE GENOMIC DNA]</scope>
    <source>
        <strain evidence="2">CCBAU 03422</strain>
    </source>
</reference>
<dbReference type="EMBL" id="PGGM01000015">
    <property type="protein sequence ID" value="PSH60907.1"/>
    <property type="molecule type" value="Genomic_DNA"/>
</dbReference>
<organism evidence="1 2">
    <name type="scientific">Phyllobacterium sophorae</name>
    <dbReference type="NCBI Taxonomy" id="1520277"/>
    <lineage>
        <taxon>Bacteria</taxon>
        <taxon>Pseudomonadati</taxon>
        <taxon>Pseudomonadota</taxon>
        <taxon>Alphaproteobacteria</taxon>
        <taxon>Hyphomicrobiales</taxon>
        <taxon>Phyllobacteriaceae</taxon>
        <taxon>Phyllobacterium</taxon>
    </lineage>
</organism>
<dbReference type="RefSeq" id="WP_106666816.1">
    <property type="nucleotide sequence ID" value="NZ_PGGM01000015.1"/>
</dbReference>
<dbReference type="PROSITE" id="PS51257">
    <property type="entry name" value="PROKAR_LIPOPROTEIN"/>
    <property type="match status" value="1"/>
</dbReference>
<sequence>MRTCKATVKGRGGTFGGAIAALAVLAGCASQPVDRMRPPEPYTYLQLRNCKVYPGFSECRLMLLTQYGPVSFGPVQMRGRSSNGPPAGYQYQVLGCAPVQRAVPPLPNYNCEISKISGGLSAGTVLVKGGTAVRLAKHLGDLQQLDYRWKKDPWSRVDG</sequence>
<evidence type="ECO:0008006" key="3">
    <source>
        <dbReference type="Google" id="ProtNLM"/>
    </source>
</evidence>
<name>A0A2P7B361_9HYPH</name>
<dbReference type="AlphaFoldDB" id="A0A2P7B361"/>
<evidence type="ECO:0000313" key="2">
    <source>
        <dbReference type="Proteomes" id="UP000241764"/>
    </source>
</evidence>
<gene>
    <name evidence="1" type="ORF">CU103_25425</name>
</gene>